<sequence>LAEMYHPLEGRWRSLPAAPSSSCHNVPCVAFGGRLYVVGGFTGRPQMAVYDFEHNVWEEAAAMLEPREAFACGVIEGRIYVAGGLCRHYSTENARLRSAEVYHPEKNSWLRLPPMKEKRSCCASAVAGDKLYVIGGYSTPLILTSVEVFDPREGSWETCSEMQEPWIIVGCAAIGPFIYVVGSKFTEMDRLELQVYDTIRGEWEDKGTIPVSKLLHGARCSLWGSAVVAMAGNLYIAGGSSSYDGGGLDSVIVYIPARREWISLPQMRSRRHACAGAVIYL</sequence>
<dbReference type="SMART" id="SM00612">
    <property type="entry name" value="Kelch"/>
    <property type="match status" value="4"/>
</dbReference>
<name>D8RSI2_SELML</name>
<dbReference type="KEGG" id="smo:SELMODRAFT_100325"/>
<dbReference type="OrthoDB" id="45365at2759"/>
<evidence type="ECO:0000313" key="3">
    <source>
        <dbReference type="EMBL" id="EFJ25072.1"/>
    </source>
</evidence>
<dbReference type="Gene3D" id="2.120.10.80">
    <property type="entry name" value="Kelch-type beta propeller"/>
    <property type="match status" value="1"/>
</dbReference>
<reference evidence="3 4" key="1">
    <citation type="journal article" date="2011" name="Science">
        <title>The Selaginella genome identifies genetic changes associated with the evolution of vascular plants.</title>
        <authorList>
            <person name="Banks J.A."/>
            <person name="Nishiyama T."/>
            <person name="Hasebe M."/>
            <person name="Bowman J.L."/>
            <person name="Gribskov M."/>
            <person name="dePamphilis C."/>
            <person name="Albert V.A."/>
            <person name="Aono N."/>
            <person name="Aoyama T."/>
            <person name="Ambrose B.A."/>
            <person name="Ashton N.W."/>
            <person name="Axtell M.J."/>
            <person name="Barker E."/>
            <person name="Barker M.S."/>
            <person name="Bennetzen J.L."/>
            <person name="Bonawitz N.D."/>
            <person name="Chapple C."/>
            <person name="Cheng C."/>
            <person name="Correa L.G."/>
            <person name="Dacre M."/>
            <person name="DeBarry J."/>
            <person name="Dreyer I."/>
            <person name="Elias M."/>
            <person name="Engstrom E.M."/>
            <person name="Estelle M."/>
            <person name="Feng L."/>
            <person name="Finet C."/>
            <person name="Floyd S.K."/>
            <person name="Frommer W.B."/>
            <person name="Fujita T."/>
            <person name="Gramzow L."/>
            <person name="Gutensohn M."/>
            <person name="Harholt J."/>
            <person name="Hattori M."/>
            <person name="Heyl A."/>
            <person name="Hirai T."/>
            <person name="Hiwatashi Y."/>
            <person name="Ishikawa M."/>
            <person name="Iwata M."/>
            <person name="Karol K.G."/>
            <person name="Koehler B."/>
            <person name="Kolukisaoglu U."/>
            <person name="Kubo M."/>
            <person name="Kurata T."/>
            <person name="Lalonde S."/>
            <person name="Li K."/>
            <person name="Li Y."/>
            <person name="Litt A."/>
            <person name="Lyons E."/>
            <person name="Manning G."/>
            <person name="Maruyama T."/>
            <person name="Michael T.P."/>
            <person name="Mikami K."/>
            <person name="Miyazaki S."/>
            <person name="Morinaga S."/>
            <person name="Murata T."/>
            <person name="Mueller-Roeber B."/>
            <person name="Nelson D.R."/>
            <person name="Obara M."/>
            <person name="Oguri Y."/>
            <person name="Olmstead R.G."/>
            <person name="Onodera N."/>
            <person name="Petersen B.L."/>
            <person name="Pils B."/>
            <person name="Prigge M."/>
            <person name="Rensing S.A."/>
            <person name="Riano-Pachon D.M."/>
            <person name="Roberts A.W."/>
            <person name="Sato Y."/>
            <person name="Scheller H.V."/>
            <person name="Schulz B."/>
            <person name="Schulz C."/>
            <person name="Shakirov E.V."/>
            <person name="Shibagaki N."/>
            <person name="Shinohara N."/>
            <person name="Shippen D.E."/>
            <person name="Soerensen I."/>
            <person name="Sotooka R."/>
            <person name="Sugimoto N."/>
            <person name="Sugita M."/>
            <person name="Sumikawa N."/>
            <person name="Tanurdzic M."/>
            <person name="Theissen G."/>
            <person name="Ulvskov P."/>
            <person name="Wakazuki S."/>
            <person name="Weng J.K."/>
            <person name="Willats W.W."/>
            <person name="Wipf D."/>
            <person name="Wolf P.G."/>
            <person name="Yang L."/>
            <person name="Zimmer A.D."/>
            <person name="Zhu Q."/>
            <person name="Mitros T."/>
            <person name="Hellsten U."/>
            <person name="Loque D."/>
            <person name="Otillar R."/>
            <person name="Salamov A."/>
            <person name="Schmutz J."/>
            <person name="Shapiro H."/>
            <person name="Lindquist E."/>
            <person name="Lucas S."/>
            <person name="Rokhsar D."/>
            <person name="Grigoriev I.V."/>
        </authorList>
    </citation>
    <scope>NUCLEOTIDE SEQUENCE [LARGE SCALE GENOMIC DNA]</scope>
</reference>
<dbReference type="Gramene" id="EFJ25072">
    <property type="protein sequence ID" value="EFJ25072"/>
    <property type="gene ID" value="SELMODRAFT_100325"/>
</dbReference>
<dbReference type="OMA" id="PRCNFGG"/>
<dbReference type="STRING" id="88036.D8RSI2"/>
<evidence type="ECO:0000313" key="4">
    <source>
        <dbReference type="Proteomes" id="UP000001514"/>
    </source>
</evidence>
<evidence type="ECO:0000256" key="2">
    <source>
        <dbReference type="ARBA" id="ARBA00022737"/>
    </source>
</evidence>
<dbReference type="SUPFAM" id="SSF117281">
    <property type="entry name" value="Kelch motif"/>
    <property type="match status" value="2"/>
</dbReference>
<dbReference type="AlphaFoldDB" id="D8RSI2"/>
<dbReference type="InterPro" id="IPR006652">
    <property type="entry name" value="Kelch_1"/>
</dbReference>
<dbReference type="Pfam" id="PF24681">
    <property type="entry name" value="Kelch_KLHDC2_KLHL20_DRC7"/>
    <property type="match status" value="1"/>
</dbReference>
<keyword evidence="1" id="KW-0880">Kelch repeat</keyword>
<dbReference type="HOGENOM" id="CLU_004253_10_1_1"/>
<accession>D8RSI2</accession>
<proteinExistence type="predicted"/>
<evidence type="ECO:0000256" key="1">
    <source>
        <dbReference type="ARBA" id="ARBA00022441"/>
    </source>
</evidence>
<keyword evidence="4" id="KW-1185">Reference proteome</keyword>
<dbReference type="eggNOG" id="KOG4441">
    <property type="taxonomic scope" value="Eukaryota"/>
</dbReference>
<dbReference type="PANTHER" id="PTHR46344:SF4">
    <property type="entry name" value="OS07G0153400 PROTEIN"/>
    <property type="match status" value="1"/>
</dbReference>
<feature type="non-terminal residue" evidence="3">
    <location>
        <position position="1"/>
    </location>
</feature>
<protein>
    <submittedName>
        <fullName evidence="3">Uncharacterized protein</fullName>
    </submittedName>
</protein>
<organism evidence="4">
    <name type="scientific">Selaginella moellendorffii</name>
    <name type="common">Spikemoss</name>
    <dbReference type="NCBI Taxonomy" id="88036"/>
    <lineage>
        <taxon>Eukaryota</taxon>
        <taxon>Viridiplantae</taxon>
        <taxon>Streptophyta</taxon>
        <taxon>Embryophyta</taxon>
        <taxon>Tracheophyta</taxon>
        <taxon>Lycopodiopsida</taxon>
        <taxon>Selaginellales</taxon>
        <taxon>Selaginellaceae</taxon>
        <taxon>Selaginella</taxon>
    </lineage>
</organism>
<dbReference type="InterPro" id="IPR015915">
    <property type="entry name" value="Kelch-typ_b-propeller"/>
</dbReference>
<dbReference type="Pfam" id="PF01344">
    <property type="entry name" value="Kelch_1"/>
    <property type="match status" value="1"/>
</dbReference>
<dbReference type="PANTHER" id="PTHR46344">
    <property type="entry name" value="OS02G0202900 PROTEIN"/>
    <property type="match status" value="1"/>
</dbReference>
<keyword evidence="2" id="KW-0677">Repeat</keyword>
<gene>
    <name evidence="3" type="ORF">SELMODRAFT_100325</name>
</gene>
<dbReference type="Proteomes" id="UP000001514">
    <property type="component" value="Unassembled WGS sequence"/>
</dbReference>
<dbReference type="EMBL" id="GL377588">
    <property type="protein sequence ID" value="EFJ25072.1"/>
    <property type="molecule type" value="Genomic_DNA"/>
</dbReference>
<dbReference type="InParanoid" id="D8RSI2"/>